<feature type="transmembrane region" description="Helical" evidence="1">
    <location>
        <begin position="21"/>
        <end position="43"/>
    </location>
</feature>
<keyword evidence="1" id="KW-0812">Transmembrane</keyword>
<keyword evidence="1" id="KW-1133">Transmembrane helix</keyword>
<evidence type="ECO:0000256" key="1">
    <source>
        <dbReference type="SAM" id="Phobius"/>
    </source>
</evidence>
<feature type="transmembrane region" description="Helical" evidence="1">
    <location>
        <begin position="55"/>
        <end position="73"/>
    </location>
</feature>
<evidence type="ECO:0008006" key="4">
    <source>
        <dbReference type="Google" id="ProtNLM"/>
    </source>
</evidence>
<evidence type="ECO:0000313" key="3">
    <source>
        <dbReference type="Proteomes" id="UP001610818"/>
    </source>
</evidence>
<comment type="caution">
    <text evidence="2">The sequence shown here is derived from an EMBL/GenBank/DDBJ whole genome shotgun (WGS) entry which is preliminary data.</text>
</comment>
<gene>
    <name evidence="2" type="ORF">ACH4F9_20570</name>
</gene>
<keyword evidence="1" id="KW-0472">Membrane</keyword>
<accession>A0ABW7QQX6</accession>
<dbReference type="Proteomes" id="UP001610818">
    <property type="component" value="Unassembled WGS sequence"/>
</dbReference>
<sequence length="131" mass="13940">MTSNAPNRTSSRSTGRLGGGHIAMARLCLIVGLGSVFVVAVAARLDDPAKGIVYWIQRGIVTAAVLTLLWLFIKNPRHSERPGELTLALGVSASLFLAALVTGFWPGVFAAFLTPLLVVGSWLTERLGRRG</sequence>
<proteinExistence type="predicted"/>
<organism evidence="2 3">
    <name type="scientific">Streptomyces longisporoflavus</name>
    <dbReference type="NCBI Taxonomy" id="28044"/>
    <lineage>
        <taxon>Bacteria</taxon>
        <taxon>Bacillati</taxon>
        <taxon>Actinomycetota</taxon>
        <taxon>Actinomycetes</taxon>
        <taxon>Kitasatosporales</taxon>
        <taxon>Streptomycetaceae</taxon>
        <taxon>Streptomyces</taxon>
    </lineage>
</organism>
<dbReference type="EMBL" id="JBIRGQ010000004">
    <property type="protein sequence ID" value="MFH8547401.1"/>
    <property type="molecule type" value="Genomic_DNA"/>
</dbReference>
<feature type="transmembrane region" description="Helical" evidence="1">
    <location>
        <begin position="107"/>
        <end position="124"/>
    </location>
</feature>
<name>A0ABW7QQX6_9ACTN</name>
<dbReference type="RefSeq" id="WP_397713544.1">
    <property type="nucleotide sequence ID" value="NZ_JBIRGN010000004.1"/>
</dbReference>
<protein>
    <recommendedName>
        <fullName evidence="4">Integral membrane protein</fullName>
    </recommendedName>
</protein>
<reference evidence="2 3" key="1">
    <citation type="submission" date="2024-10" db="EMBL/GenBank/DDBJ databases">
        <title>The Natural Products Discovery Center: Release of the First 8490 Sequenced Strains for Exploring Actinobacteria Biosynthetic Diversity.</title>
        <authorList>
            <person name="Kalkreuter E."/>
            <person name="Kautsar S.A."/>
            <person name="Yang D."/>
            <person name="Bader C.D."/>
            <person name="Teijaro C.N."/>
            <person name="Fluegel L."/>
            <person name="Davis C.M."/>
            <person name="Simpson J.R."/>
            <person name="Lauterbach L."/>
            <person name="Steele A.D."/>
            <person name="Gui C."/>
            <person name="Meng S."/>
            <person name="Li G."/>
            <person name="Viehrig K."/>
            <person name="Ye F."/>
            <person name="Su P."/>
            <person name="Kiefer A.F."/>
            <person name="Nichols A."/>
            <person name="Cepeda A.J."/>
            <person name="Yan W."/>
            <person name="Fan B."/>
            <person name="Jiang Y."/>
            <person name="Adhikari A."/>
            <person name="Zheng C.-J."/>
            <person name="Schuster L."/>
            <person name="Cowan T.M."/>
            <person name="Smanski M.J."/>
            <person name="Chevrette M.G."/>
            <person name="De Carvalho L.P.S."/>
            <person name="Shen B."/>
        </authorList>
    </citation>
    <scope>NUCLEOTIDE SEQUENCE [LARGE SCALE GENOMIC DNA]</scope>
    <source>
        <strain evidence="2 3">NPDC017990</strain>
    </source>
</reference>
<evidence type="ECO:0000313" key="2">
    <source>
        <dbReference type="EMBL" id="MFH8547401.1"/>
    </source>
</evidence>
<keyword evidence="3" id="KW-1185">Reference proteome</keyword>